<comment type="similarity">
    <text evidence="2 6">Belongs to the GDT1 family.</text>
</comment>
<feature type="transmembrane region" description="Helical" evidence="6">
    <location>
        <begin position="87"/>
        <end position="105"/>
    </location>
</feature>
<keyword evidence="3 6" id="KW-0812">Transmembrane</keyword>
<evidence type="ECO:0000256" key="4">
    <source>
        <dbReference type="ARBA" id="ARBA00022989"/>
    </source>
</evidence>
<reference evidence="7" key="1">
    <citation type="submission" date="2021-01" db="EMBL/GenBank/DDBJ databases">
        <authorList>
            <person name="Corre E."/>
            <person name="Pelletier E."/>
            <person name="Niang G."/>
            <person name="Scheremetjew M."/>
            <person name="Finn R."/>
            <person name="Kale V."/>
            <person name="Holt S."/>
            <person name="Cochrane G."/>
            <person name="Meng A."/>
            <person name="Brown T."/>
            <person name="Cohen L."/>
        </authorList>
    </citation>
    <scope>NUCLEOTIDE SEQUENCE</scope>
    <source>
        <strain evidence="7">CCMP443</strain>
    </source>
</reference>
<evidence type="ECO:0000313" key="7">
    <source>
        <dbReference type="EMBL" id="CAD8805293.1"/>
    </source>
</evidence>
<evidence type="ECO:0000256" key="3">
    <source>
        <dbReference type="ARBA" id="ARBA00022692"/>
    </source>
</evidence>
<keyword evidence="4 6" id="KW-1133">Transmembrane helix</keyword>
<dbReference type="Pfam" id="PF01169">
    <property type="entry name" value="GDT1"/>
    <property type="match status" value="1"/>
</dbReference>
<comment type="caution">
    <text evidence="6">Lacks conserved residue(s) required for the propagation of feature annotation.</text>
</comment>
<gene>
    <name evidence="7" type="ORF">HTEP1355_LOCUS18972</name>
</gene>
<feature type="transmembrane region" description="Helical" evidence="6">
    <location>
        <begin position="19"/>
        <end position="35"/>
    </location>
</feature>
<dbReference type="EMBL" id="HBFN01032729">
    <property type="protein sequence ID" value="CAD8805293.1"/>
    <property type="molecule type" value="Transcribed_RNA"/>
</dbReference>
<sequence length="115" mass="12120">MGGDMGLPASPRSAGGSPLDFWSVCAKVFMLMFVAEMGDRTQIAMIVLATRHDPFFVCFGSIAGFLVVTAVAVVCGDWLAGKVSERLVTLVGGGLFLLFALLTLLQAAKVIHSDL</sequence>
<name>A0A7S0Z2M0_9CRYP</name>
<dbReference type="PANTHER" id="PTHR12608:SF1">
    <property type="entry name" value="TRANSMEMBRANE PROTEIN 165"/>
    <property type="match status" value="1"/>
</dbReference>
<protein>
    <recommendedName>
        <fullName evidence="6">GDT1 family protein</fullName>
    </recommendedName>
</protein>
<feature type="transmembrane region" description="Helical" evidence="6">
    <location>
        <begin position="55"/>
        <end position="81"/>
    </location>
</feature>
<dbReference type="AlphaFoldDB" id="A0A7S0Z2M0"/>
<evidence type="ECO:0000256" key="5">
    <source>
        <dbReference type="ARBA" id="ARBA00023136"/>
    </source>
</evidence>
<dbReference type="PANTHER" id="PTHR12608">
    <property type="entry name" value="TRANSMEMBRANE PROTEIN HTP-1 RELATED"/>
    <property type="match status" value="1"/>
</dbReference>
<keyword evidence="5 6" id="KW-0472">Membrane</keyword>
<comment type="subcellular location">
    <subcellularLocation>
        <location evidence="1 6">Membrane</location>
        <topology evidence="1 6">Multi-pass membrane protein</topology>
    </subcellularLocation>
</comment>
<dbReference type="InterPro" id="IPR001727">
    <property type="entry name" value="GDT1-like"/>
</dbReference>
<evidence type="ECO:0000256" key="2">
    <source>
        <dbReference type="ARBA" id="ARBA00009190"/>
    </source>
</evidence>
<proteinExistence type="inferred from homology"/>
<dbReference type="GO" id="GO:0016020">
    <property type="term" value="C:membrane"/>
    <property type="evidence" value="ECO:0007669"/>
    <property type="project" value="UniProtKB-SubCell"/>
</dbReference>
<dbReference type="GO" id="GO:0046873">
    <property type="term" value="F:metal ion transmembrane transporter activity"/>
    <property type="evidence" value="ECO:0007669"/>
    <property type="project" value="InterPro"/>
</dbReference>
<evidence type="ECO:0000256" key="1">
    <source>
        <dbReference type="ARBA" id="ARBA00004141"/>
    </source>
</evidence>
<organism evidence="7">
    <name type="scientific">Hemiselmis tepida</name>
    <dbReference type="NCBI Taxonomy" id="464990"/>
    <lineage>
        <taxon>Eukaryota</taxon>
        <taxon>Cryptophyceae</taxon>
        <taxon>Cryptomonadales</taxon>
        <taxon>Hemiselmidaceae</taxon>
        <taxon>Hemiselmis</taxon>
    </lineage>
</organism>
<evidence type="ECO:0000256" key="6">
    <source>
        <dbReference type="RuleBase" id="RU365102"/>
    </source>
</evidence>
<accession>A0A7S0Z2M0</accession>